<dbReference type="EMBL" id="JAEKNN010000032">
    <property type="protein sequence ID" value="MBJ7609240.1"/>
    <property type="molecule type" value="Genomic_DNA"/>
</dbReference>
<dbReference type="PANTHER" id="PTHR43792:SF1">
    <property type="entry name" value="N-ACETYLTRANSFERASE DOMAIN-CONTAINING PROTEIN"/>
    <property type="match status" value="1"/>
</dbReference>
<proteinExistence type="predicted"/>
<accession>A0A934KNY9</accession>
<gene>
    <name evidence="2" type="ORF">JF887_07380</name>
</gene>
<dbReference type="InterPro" id="IPR051531">
    <property type="entry name" value="N-acetyltransferase"/>
</dbReference>
<dbReference type="Gene3D" id="3.40.630.30">
    <property type="match status" value="1"/>
</dbReference>
<dbReference type="PANTHER" id="PTHR43792">
    <property type="entry name" value="GNAT FAMILY, PUTATIVE (AFU_ORTHOLOGUE AFUA_3G00765)-RELATED-RELATED"/>
    <property type="match status" value="1"/>
</dbReference>
<dbReference type="Proteomes" id="UP000614410">
    <property type="component" value="Unassembled WGS sequence"/>
</dbReference>
<dbReference type="GO" id="GO:0016747">
    <property type="term" value="F:acyltransferase activity, transferring groups other than amino-acyl groups"/>
    <property type="evidence" value="ECO:0007669"/>
    <property type="project" value="InterPro"/>
</dbReference>
<protein>
    <submittedName>
        <fullName evidence="2">GNAT family N-acetyltransferase</fullName>
    </submittedName>
</protein>
<dbReference type="InterPro" id="IPR000182">
    <property type="entry name" value="GNAT_dom"/>
</dbReference>
<dbReference type="SUPFAM" id="SSF55729">
    <property type="entry name" value="Acyl-CoA N-acyltransferases (Nat)"/>
    <property type="match status" value="1"/>
</dbReference>
<evidence type="ECO:0000313" key="2">
    <source>
        <dbReference type="EMBL" id="MBJ7609240.1"/>
    </source>
</evidence>
<dbReference type="AlphaFoldDB" id="A0A934KNY9"/>
<sequence>MATDGDELHMVIGAAAAMGPQARTMGETRGWIRHHQDPYARYGFSLWALIAKDGGELIGDCGIVSRSSTGSDQFELGCRLRRDHWGRGVATEGARRRAIGRHGS</sequence>
<dbReference type="Pfam" id="PF13302">
    <property type="entry name" value="Acetyltransf_3"/>
    <property type="match status" value="1"/>
</dbReference>
<evidence type="ECO:0000259" key="1">
    <source>
        <dbReference type="Pfam" id="PF13302"/>
    </source>
</evidence>
<reference evidence="2 3" key="1">
    <citation type="submission" date="2020-10" db="EMBL/GenBank/DDBJ databases">
        <title>Ca. Dormibacterota MAGs.</title>
        <authorList>
            <person name="Montgomery K."/>
        </authorList>
    </citation>
    <scope>NUCLEOTIDE SEQUENCE [LARGE SCALE GENOMIC DNA]</scope>
    <source>
        <strain evidence="2">Mitchell_Peninsula_5</strain>
    </source>
</reference>
<feature type="domain" description="N-acetyltransferase" evidence="1">
    <location>
        <begin position="15"/>
        <end position="95"/>
    </location>
</feature>
<name>A0A934KNY9_9BACT</name>
<evidence type="ECO:0000313" key="3">
    <source>
        <dbReference type="Proteomes" id="UP000614410"/>
    </source>
</evidence>
<organism evidence="2 3">
    <name type="scientific">Candidatus Amunia macphersoniae</name>
    <dbReference type="NCBI Taxonomy" id="3127014"/>
    <lineage>
        <taxon>Bacteria</taxon>
        <taxon>Bacillati</taxon>
        <taxon>Candidatus Dormiibacterota</taxon>
        <taxon>Candidatus Dormibacteria</taxon>
        <taxon>Candidatus Aeolococcales</taxon>
        <taxon>Candidatus Aeolococcaceae</taxon>
        <taxon>Candidatus Amunia</taxon>
    </lineage>
</organism>
<dbReference type="InterPro" id="IPR016181">
    <property type="entry name" value="Acyl_CoA_acyltransferase"/>
</dbReference>
<comment type="caution">
    <text evidence="2">The sequence shown here is derived from an EMBL/GenBank/DDBJ whole genome shotgun (WGS) entry which is preliminary data.</text>
</comment>